<evidence type="ECO:0000256" key="1">
    <source>
        <dbReference type="ARBA" id="ARBA00004613"/>
    </source>
</evidence>
<evidence type="ECO:0000259" key="4">
    <source>
        <dbReference type="Pfam" id="PF24517"/>
    </source>
</evidence>
<reference evidence="5 6" key="1">
    <citation type="submission" date="2016-10" db="EMBL/GenBank/DDBJ databases">
        <authorList>
            <person name="de Groot N.N."/>
        </authorList>
    </citation>
    <scope>NUCLEOTIDE SEQUENCE [LARGE SCALE GENOMIC DNA]</scope>
    <source>
        <strain evidence="5 6">CPCC 201354</strain>
    </source>
</reference>
<comment type="subcellular location">
    <subcellularLocation>
        <location evidence="1">Secreted</location>
    </subcellularLocation>
</comment>
<evidence type="ECO:0000256" key="2">
    <source>
        <dbReference type="ARBA" id="ARBA00022525"/>
    </source>
</evidence>
<evidence type="ECO:0000313" key="6">
    <source>
        <dbReference type="Proteomes" id="UP000198923"/>
    </source>
</evidence>
<keyword evidence="2" id="KW-0964">Secreted</keyword>
<dbReference type="AlphaFoldDB" id="A0A1G8LY85"/>
<dbReference type="GO" id="GO:0005576">
    <property type="term" value="C:extracellular region"/>
    <property type="evidence" value="ECO:0007669"/>
    <property type="project" value="UniProtKB-SubCell"/>
</dbReference>
<evidence type="ECO:0000313" key="5">
    <source>
        <dbReference type="EMBL" id="SDI60659.1"/>
    </source>
</evidence>
<sequence length="492" mass="51302">KNVATYADAAGKGADLVVTVLPTGFRHDVVLRQRPTTPLQLRIGVETGGLTLSEGNGGRLLLTAPKPGKKGKNGKGGTLVASAPQPVMWDADALGSLIDGERFTNRRSRIATDVVVKGGRTELVLKPSHKFLTDPATTYPVRIDPTTTLPLNNDVEVADTTDADWPADPTSQYLLAGRISGSLSRVYLRFDTTSLTGSTVTDAQLSLHNIDAPSCGTQVGPGIQVRRVTGSWDENTLHWGNKPTATTEDAQTDSRGFNQDCGADRLQWNVTGITQDWVGGAADHGVVLQHPNETNTNDNYRVFSSADDTYYAAPPTLTVTTAGPASAPTATDLAITPAQANGGTVTATSLTPQLSAVVADTAPGSLTAAFEVEHDPAAPAGQGTGQIWTATSGAVASGSPAAVTVPAGMLVDGWKVRWRARAANTTAATTSAWSAWQTATIDVPNPTVDAFQVTPSAQVNGTTVATSLTPTLHTTATDPAAQPVRVEFEVEH</sequence>
<name>A0A1G8LY85_9ACTN</name>
<dbReference type="Pfam" id="PF24517">
    <property type="entry name" value="CBM96"/>
    <property type="match status" value="1"/>
</dbReference>
<protein>
    <recommendedName>
        <fullName evidence="4">Carbohydrate-binding module family 96 domain-containing protein</fullName>
    </recommendedName>
</protein>
<dbReference type="Proteomes" id="UP000198923">
    <property type="component" value="Unassembled WGS sequence"/>
</dbReference>
<dbReference type="InterPro" id="IPR055372">
    <property type="entry name" value="CBM96"/>
</dbReference>
<gene>
    <name evidence="5" type="ORF">SAMN05421505_1891</name>
</gene>
<accession>A0A1G8LY85</accession>
<organism evidence="5 6">
    <name type="scientific">Sinosporangium album</name>
    <dbReference type="NCBI Taxonomy" id="504805"/>
    <lineage>
        <taxon>Bacteria</taxon>
        <taxon>Bacillati</taxon>
        <taxon>Actinomycetota</taxon>
        <taxon>Actinomycetes</taxon>
        <taxon>Streptosporangiales</taxon>
        <taxon>Streptosporangiaceae</taxon>
        <taxon>Sinosporangium</taxon>
    </lineage>
</organism>
<dbReference type="NCBIfam" id="NF033679">
    <property type="entry name" value="DNRLRE_dom"/>
    <property type="match status" value="1"/>
</dbReference>
<evidence type="ECO:0000256" key="3">
    <source>
        <dbReference type="ARBA" id="ARBA00022729"/>
    </source>
</evidence>
<feature type="domain" description="Carbohydrate-binding module family 96" evidence="4">
    <location>
        <begin position="177"/>
        <end position="320"/>
    </location>
</feature>
<proteinExistence type="predicted"/>
<feature type="non-terminal residue" evidence="5">
    <location>
        <position position="1"/>
    </location>
</feature>
<keyword evidence="6" id="KW-1185">Reference proteome</keyword>
<dbReference type="STRING" id="504805.SAMN05421505_1891"/>
<keyword evidence="3" id="KW-0732">Signal</keyword>
<feature type="non-terminal residue" evidence="5">
    <location>
        <position position="492"/>
    </location>
</feature>
<dbReference type="EMBL" id="FNCN01000089">
    <property type="protein sequence ID" value="SDI60659.1"/>
    <property type="molecule type" value="Genomic_DNA"/>
</dbReference>